<feature type="transmembrane region" description="Helical" evidence="1">
    <location>
        <begin position="82"/>
        <end position="98"/>
    </location>
</feature>
<proteinExistence type="predicted"/>
<dbReference type="AlphaFoldDB" id="A0A1L9NDP5"/>
<evidence type="ECO:0000313" key="3">
    <source>
        <dbReference type="EMBL" id="OJI87361.1"/>
    </source>
</evidence>
<feature type="transmembrane region" description="Helical" evidence="1">
    <location>
        <begin position="261"/>
        <end position="283"/>
    </location>
</feature>
<gene>
    <name evidence="3" type="ORF">ASPTUDRAFT_40552</name>
</gene>
<dbReference type="STRING" id="767770.A0A1L9NDP5"/>
<feature type="signal peptide" evidence="2">
    <location>
        <begin position="1"/>
        <end position="24"/>
    </location>
</feature>
<dbReference type="Proteomes" id="UP000184304">
    <property type="component" value="Unassembled WGS sequence"/>
</dbReference>
<keyword evidence="2" id="KW-0732">Signal</keyword>
<feature type="transmembrane region" description="Helical" evidence="1">
    <location>
        <begin position="198"/>
        <end position="219"/>
    </location>
</feature>
<evidence type="ECO:0000313" key="4">
    <source>
        <dbReference type="Proteomes" id="UP000184304"/>
    </source>
</evidence>
<feature type="transmembrane region" description="Helical" evidence="1">
    <location>
        <begin position="104"/>
        <end position="124"/>
    </location>
</feature>
<feature type="transmembrane region" description="Helical" evidence="1">
    <location>
        <begin position="298"/>
        <end position="316"/>
    </location>
</feature>
<feature type="transmembrane region" description="Helical" evidence="1">
    <location>
        <begin position="145"/>
        <end position="166"/>
    </location>
</feature>
<dbReference type="VEuPathDB" id="FungiDB:ASPTUDRAFT_40552"/>
<accession>A0A1L9NDP5</accession>
<protein>
    <submittedName>
        <fullName evidence="3">Uncharacterized protein</fullName>
    </submittedName>
</protein>
<dbReference type="EMBL" id="KV878187">
    <property type="protein sequence ID" value="OJI87361.1"/>
    <property type="molecule type" value="Genomic_DNA"/>
</dbReference>
<name>A0A1L9NDP5_ASPTC</name>
<evidence type="ECO:0000256" key="1">
    <source>
        <dbReference type="SAM" id="Phobius"/>
    </source>
</evidence>
<keyword evidence="1" id="KW-1133">Transmembrane helix</keyword>
<sequence length="371" mass="41513">MGRALANPGIWVWFLSGNAVLSEAVPLPVINESPRKRDTCGFDGNPDLYGLGIRLGIYLQWISFSLIYGLDLDGRDEIMQNYAVFTIALTIAVIVITVQSEPTFAVEIFVLTYIIFGGAYTVLISGFGRPNILMDFLVGRKEQKLRAITVMGAIAAGSIYCGWFWLRGIFNNFHETPCGTHGFLFAKVSLFDPSVRRFFAFLSVLLALSYTVGPLYLRYVHRILKIIRKLEPKGIGGSAFLSLHDFTPKTTNHIKPTSSMIAAVLSASTLIYSILGIELTLYWNSIRGVYSIRTTGQLIPFVIGVTGFIIVLLNILTNFRGKHSDADKATAANERLQYLDLAGSFTSESVQRSRRYWRKWRLLRRVEKGKS</sequence>
<keyword evidence="4" id="KW-1185">Reference proteome</keyword>
<feature type="chain" id="PRO_5012973588" evidence="2">
    <location>
        <begin position="25"/>
        <end position="371"/>
    </location>
</feature>
<keyword evidence="1" id="KW-0812">Transmembrane</keyword>
<organism evidence="3 4">
    <name type="scientific">Aspergillus tubingensis (strain CBS 134.48)</name>
    <dbReference type="NCBI Taxonomy" id="767770"/>
    <lineage>
        <taxon>Eukaryota</taxon>
        <taxon>Fungi</taxon>
        <taxon>Dikarya</taxon>
        <taxon>Ascomycota</taxon>
        <taxon>Pezizomycotina</taxon>
        <taxon>Eurotiomycetes</taxon>
        <taxon>Eurotiomycetidae</taxon>
        <taxon>Eurotiales</taxon>
        <taxon>Aspergillaceae</taxon>
        <taxon>Aspergillus</taxon>
        <taxon>Aspergillus subgen. Circumdati</taxon>
    </lineage>
</organism>
<reference evidence="4" key="1">
    <citation type="journal article" date="2017" name="Genome Biol.">
        <title>Comparative genomics reveals high biological diversity and specific adaptations in the industrially and medically important fungal genus Aspergillus.</title>
        <authorList>
            <person name="de Vries R.P."/>
            <person name="Riley R."/>
            <person name="Wiebenga A."/>
            <person name="Aguilar-Osorio G."/>
            <person name="Amillis S."/>
            <person name="Uchima C.A."/>
            <person name="Anderluh G."/>
            <person name="Asadollahi M."/>
            <person name="Askin M."/>
            <person name="Barry K."/>
            <person name="Battaglia E."/>
            <person name="Bayram O."/>
            <person name="Benocci T."/>
            <person name="Braus-Stromeyer S.A."/>
            <person name="Caldana C."/>
            <person name="Canovas D."/>
            <person name="Cerqueira G.C."/>
            <person name="Chen F."/>
            <person name="Chen W."/>
            <person name="Choi C."/>
            <person name="Clum A."/>
            <person name="Dos Santos R.A."/>
            <person name="Damasio A.R."/>
            <person name="Diallinas G."/>
            <person name="Emri T."/>
            <person name="Fekete E."/>
            <person name="Flipphi M."/>
            <person name="Freyberg S."/>
            <person name="Gallo A."/>
            <person name="Gournas C."/>
            <person name="Habgood R."/>
            <person name="Hainaut M."/>
            <person name="Harispe M.L."/>
            <person name="Henrissat B."/>
            <person name="Hilden K.S."/>
            <person name="Hope R."/>
            <person name="Hossain A."/>
            <person name="Karabika E."/>
            <person name="Karaffa L."/>
            <person name="Karanyi Z."/>
            <person name="Krasevec N."/>
            <person name="Kuo A."/>
            <person name="Kusch H."/>
            <person name="LaButti K."/>
            <person name="Lagendijk E.L."/>
            <person name="Lapidus A."/>
            <person name="Levasseur A."/>
            <person name="Lindquist E."/>
            <person name="Lipzen A."/>
            <person name="Logrieco A.F."/>
            <person name="MacCabe A."/>
            <person name="Maekelae M.R."/>
            <person name="Malavazi I."/>
            <person name="Melin P."/>
            <person name="Meyer V."/>
            <person name="Mielnichuk N."/>
            <person name="Miskei M."/>
            <person name="Molnar A.P."/>
            <person name="Mule G."/>
            <person name="Ngan C.Y."/>
            <person name="Orejas M."/>
            <person name="Orosz E."/>
            <person name="Ouedraogo J.P."/>
            <person name="Overkamp K.M."/>
            <person name="Park H.-S."/>
            <person name="Perrone G."/>
            <person name="Piumi F."/>
            <person name="Punt P.J."/>
            <person name="Ram A.F."/>
            <person name="Ramon A."/>
            <person name="Rauscher S."/>
            <person name="Record E."/>
            <person name="Riano-Pachon D.M."/>
            <person name="Robert V."/>
            <person name="Roehrig J."/>
            <person name="Ruller R."/>
            <person name="Salamov A."/>
            <person name="Salih N.S."/>
            <person name="Samson R.A."/>
            <person name="Sandor E."/>
            <person name="Sanguinetti M."/>
            <person name="Schuetze T."/>
            <person name="Sepcic K."/>
            <person name="Shelest E."/>
            <person name="Sherlock G."/>
            <person name="Sophianopoulou V."/>
            <person name="Squina F.M."/>
            <person name="Sun H."/>
            <person name="Susca A."/>
            <person name="Todd R.B."/>
            <person name="Tsang A."/>
            <person name="Unkles S.E."/>
            <person name="van de Wiele N."/>
            <person name="van Rossen-Uffink D."/>
            <person name="Oliveira J.V."/>
            <person name="Vesth T.C."/>
            <person name="Visser J."/>
            <person name="Yu J.-H."/>
            <person name="Zhou M."/>
            <person name="Andersen M.R."/>
            <person name="Archer D.B."/>
            <person name="Baker S.E."/>
            <person name="Benoit I."/>
            <person name="Brakhage A.A."/>
            <person name="Braus G.H."/>
            <person name="Fischer R."/>
            <person name="Frisvad J.C."/>
            <person name="Goldman G.H."/>
            <person name="Houbraken J."/>
            <person name="Oakley B."/>
            <person name="Pocsi I."/>
            <person name="Scazzocchio C."/>
            <person name="Seiboth B."/>
            <person name="vanKuyk P.A."/>
            <person name="Wortman J."/>
            <person name="Dyer P.S."/>
            <person name="Grigoriev I.V."/>
        </authorList>
    </citation>
    <scope>NUCLEOTIDE SEQUENCE [LARGE SCALE GENOMIC DNA]</scope>
    <source>
        <strain evidence="4">CBS 134.48</strain>
    </source>
</reference>
<feature type="transmembrane region" description="Helical" evidence="1">
    <location>
        <begin position="48"/>
        <end position="70"/>
    </location>
</feature>
<evidence type="ECO:0000256" key="2">
    <source>
        <dbReference type="SAM" id="SignalP"/>
    </source>
</evidence>
<dbReference type="OMA" id="GIFLRSW"/>
<keyword evidence="1" id="KW-0472">Membrane</keyword>